<name>A0A1S8N5M7_CLOSA</name>
<proteinExistence type="predicted"/>
<protein>
    <recommendedName>
        <fullName evidence="3">Normocyte-binding protein</fullName>
    </recommendedName>
</protein>
<evidence type="ECO:0008006" key="3">
    <source>
        <dbReference type="Google" id="ProtNLM"/>
    </source>
</evidence>
<gene>
    <name evidence="1" type="ORF">CLOSAC_21200</name>
</gene>
<dbReference type="AlphaFoldDB" id="A0A1S8N5M7"/>
<evidence type="ECO:0000313" key="1">
    <source>
        <dbReference type="EMBL" id="OOM11693.1"/>
    </source>
</evidence>
<evidence type="ECO:0000313" key="2">
    <source>
        <dbReference type="Proteomes" id="UP000191154"/>
    </source>
</evidence>
<accession>A0A1S8N5M7</accession>
<comment type="caution">
    <text evidence="1">The sequence shown here is derived from an EMBL/GenBank/DDBJ whole genome shotgun (WGS) entry which is preliminary data.</text>
</comment>
<dbReference type="RefSeq" id="WP_077865400.1">
    <property type="nucleotide sequence ID" value="NZ_LZYZ01000004.1"/>
</dbReference>
<dbReference type="STRING" id="169679.CSACC_08010"/>
<sequence>MDDRIYEKLNEIKDLNDRLLLKKIMNGVFEALEEYSKDRLNDIEKRVFNEVPYIKEKYNIYSTMIKRDRLDITDDFLYPMLKEDSEEKIYDTLEILESIKNKKEKNMFKVFLKCDYLKFKEFINKDFNIKGRIITDKKIYEANFKVVEDKQYIDKVSKLYRSFIKNNIPWTTINNPYIYKFADVVLTDVEGNIERNENINTIDVDFGEYAEYVEYDMVPLWNVRELSLKCGGFPVPCIDKVSYEHEIEIVKEGTKNGYLVDEENSDFNYVTFTKKTVTICTNIDEAIDWKVLCVTDLHKNKKYEYELMTNEVKVNFTNKLAFEKPYTIKTKTELARLINSYKVSKHLIFNEVKLIEDYPKEFKQTYEVNDFIIDEIREEKIKKSLVLYFEPIEKENYLNKDILSFLVSEIQLLYPEYKCEGRLI</sequence>
<organism evidence="1 2">
    <name type="scientific">Clostridium saccharobutylicum</name>
    <dbReference type="NCBI Taxonomy" id="169679"/>
    <lineage>
        <taxon>Bacteria</taxon>
        <taxon>Bacillati</taxon>
        <taxon>Bacillota</taxon>
        <taxon>Clostridia</taxon>
        <taxon>Eubacteriales</taxon>
        <taxon>Clostridiaceae</taxon>
        <taxon>Clostridium</taxon>
    </lineage>
</organism>
<reference evidence="1 2" key="1">
    <citation type="submission" date="2016-05" db="EMBL/GenBank/DDBJ databases">
        <title>Microbial solvent formation.</title>
        <authorList>
            <person name="Poehlein A."/>
            <person name="Montoya Solano J.D."/>
            <person name="Flitsch S."/>
            <person name="Krabben P."/>
            <person name="Duerre P."/>
            <person name="Daniel R."/>
        </authorList>
    </citation>
    <scope>NUCLEOTIDE SEQUENCE [LARGE SCALE GENOMIC DNA]</scope>
    <source>
        <strain evidence="1 2">L1-8</strain>
    </source>
</reference>
<dbReference type="Proteomes" id="UP000191154">
    <property type="component" value="Unassembled WGS sequence"/>
</dbReference>
<dbReference type="EMBL" id="LZYZ01000004">
    <property type="protein sequence ID" value="OOM11693.1"/>
    <property type="molecule type" value="Genomic_DNA"/>
</dbReference>